<evidence type="ECO:0000256" key="2">
    <source>
        <dbReference type="ARBA" id="ARBA00022857"/>
    </source>
</evidence>
<dbReference type="GO" id="GO:0016491">
    <property type="term" value="F:oxidoreductase activity"/>
    <property type="evidence" value="ECO:0007669"/>
    <property type="project" value="UniProtKB-KW"/>
</dbReference>
<protein>
    <submittedName>
        <fullName evidence="4">SDR family NAD(P)-dependent oxidoreductase</fullName>
        <ecNumber evidence="4">1.1.1.-</ecNumber>
    </submittedName>
</protein>
<dbReference type="Proteomes" id="UP001601948">
    <property type="component" value="Unassembled WGS sequence"/>
</dbReference>
<dbReference type="EMBL" id="JBIAPI010000009">
    <property type="protein sequence ID" value="MFF3226952.1"/>
    <property type="molecule type" value="Genomic_DNA"/>
</dbReference>
<dbReference type="Gene3D" id="3.40.50.720">
    <property type="entry name" value="NAD(P)-binding Rossmann-like Domain"/>
    <property type="match status" value="1"/>
</dbReference>
<dbReference type="EC" id="1.1.1.-" evidence="4"/>
<dbReference type="CDD" id="cd05233">
    <property type="entry name" value="SDR_c"/>
    <property type="match status" value="1"/>
</dbReference>
<proteinExistence type="inferred from homology"/>
<dbReference type="PANTHER" id="PTHR43618">
    <property type="entry name" value="7-ALPHA-HYDROXYSTEROID DEHYDROGENASE"/>
    <property type="match status" value="1"/>
</dbReference>
<dbReference type="InterPro" id="IPR036291">
    <property type="entry name" value="NAD(P)-bd_dom_sf"/>
</dbReference>
<organism evidence="4 5">
    <name type="scientific">Nocardia suismassiliense</name>
    <dbReference type="NCBI Taxonomy" id="2077092"/>
    <lineage>
        <taxon>Bacteria</taxon>
        <taxon>Bacillati</taxon>
        <taxon>Actinomycetota</taxon>
        <taxon>Actinomycetes</taxon>
        <taxon>Mycobacteriales</taxon>
        <taxon>Nocardiaceae</taxon>
        <taxon>Nocardia</taxon>
    </lineage>
</organism>
<accession>A0ABW6R0C7</accession>
<dbReference type="InterPro" id="IPR052178">
    <property type="entry name" value="Sec_Metab_Biosynth_SDR"/>
</dbReference>
<keyword evidence="3 4" id="KW-0560">Oxidoreductase</keyword>
<dbReference type="SUPFAM" id="SSF51735">
    <property type="entry name" value="NAD(P)-binding Rossmann-fold domains"/>
    <property type="match status" value="1"/>
</dbReference>
<dbReference type="PANTHER" id="PTHR43618:SF8">
    <property type="entry name" value="7ALPHA-HYDROXYSTEROID DEHYDROGENASE"/>
    <property type="match status" value="1"/>
</dbReference>
<dbReference type="PRINTS" id="PR00080">
    <property type="entry name" value="SDRFAMILY"/>
</dbReference>
<dbReference type="InterPro" id="IPR002347">
    <property type="entry name" value="SDR_fam"/>
</dbReference>
<evidence type="ECO:0000313" key="5">
    <source>
        <dbReference type="Proteomes" id="UP001601948"/>
    </source>
</evidence>
<comment type="caution">
    <text evidence="4">The sequence shown here is derived from an EMBL/GenBank/DDBJ whole genome shotgun (WGS) entry which is preliminary data.</text>
</comment>
<comment type="similarity">
    <text evidence="1">Belongs to the short-chain dehydrogenases/reductases (SDR) family.</text>
</comment>
<sequence length="244" mass="25674">MQKTAVVTGGGYGIGRAIAEHLLAQDMNVVITGRRAEILDRTAAELGPRVRALGFDASDPDAVQHAVTLLPERIDVLVNNAGGATEYDFAMPPRDQLKELREAWLRNIEANLMTTVLMTAALEHRIPAGGRIIVIGSIGARGFKASTYGYGPAKAALEPWAGDLARELGSRKITVNVVCPGFTLSNDRAREFLDSGAAAPMIDASATGRVTEVADVAGTVAYLATPAASQITGQVIHVNGGIYP</sequence>
<gene>
    <name evidence="4" type="ORF">ACFYV7_29440</name>
</gene>
<keyword evidence="2" id="KW-0521">NADP</keyword>
<reference evidence="4 5" key="1">
    <citation type="submission" date="2024-10" db="EMBL/GenBank/DDBJ databases">
        <title>The Natural Products Discovery Center: Release of the First 8490 Sequenced Strains for Exploring Actinobacteria Biosynthetic Diversity.</title>
        <authorList>
            <person name="Kalkreuter E."/>
            <person name="Kautsar S.A."/>
            <person name="Yang D."/>
            <person name="Bader C.D."/>
            <person name="Teijaro C.N."/>
            <person name="Fluegel L."/>
            <person name="Davis C.M."/>
            <person name="Simpson J.R."/>
            <person name="Lauterbach L."/>
            <person name="Steele A.D."/>
            <person name="Gui C."/>
            <person name="Meng S."/>
            <person name="Li G."/>
            <person name="Viehrig K."/>
            <person name="Ye F."/>
            <person name="Su P."/>
            <person name="Kiefer A.F."/>
            <person name="Nichols A."/>
            <person name="Cepeda A.J."/>
            <person name="Yan W."/>
            <person name="Fan B."/>
            <person name="Jiang Y."/>
            <person name="Adhikari A."/>
            <person name="Zheng C.-J."/>
            <person name="Schuster L."/>
            <person name="Cowan T.M."/>
            <person name="Smanski M.J."/>
            <person name="Chevrette M.G."/>
            <person name="De Carvalho L.P.S."/>
            <person name="Shen B."/>
        </authorList>
    </citation>
    <scope>NUCLEOTIDE SEQUENCE [LARGE SCALE GENOMIC DNA]</scope>
    <source>
        <strain evidence="4 5">NPDC003040</strain>
    </source>
</reference>
<evidence type="ECO:0000313" key="4">
    <source>
        <dbReference type="EMBL" id="MFF3226952.1"/>
    </source>
</evidence>
<name>A0ABW6R0C7_9NOCA</name>
<keyword evidence="5" id="KW-1185">Reference proteome</keyword>
<dbReference type="PRINTS" id="PR00081">
    <property type="entry name" value="GDHRDH"/>
</dbReference>
<dbReference type="RefSeq" id="WP_387722627.1">
    <property type="nucleotide sequence ID" value="NZ_JBIAPI010000009.1"/>
</dbReference>
<evidence type="ECO:0000256" key="1">
    <source>
        <dbReference type="ARBA" id="ARBA00006484"/>
    </source>
</evidence>
<evidence type="ECO:0000256" key="3">
    <source>
        <dbReference type="ARBA" id="ARBA00023002"/>
    </source>
</evidence>
<dbReference type="Pfam" id="PF13561">
    <property type="entry name" value="adh_short_C2"/>
    <property type="match status" value="1"/>
</dbReference>